<feature type="transmembrane region" description="Helical" evidence="1">
    <location>
        <begin position="20"/>
        <end position="39"/>
    </location>
</feature>
<protein>
    <submittedName>
        <fullName evidence="2">Uncharacterized protein</fullName>
    </submittedName>
</protein>
<dbReference type="OrthoDB" id="4350047at2"/>
<keyword evidence="3" id="KW-1185">Reference proteome</keyword>
<proteinExistence type="predicted"/>
<keyword evidence="1" id="KW-0472">Membrane</keyword>
<evidence type="ECO:0000256" key="1">
    <source>
        <dbReference type="SAM" id="Phobius"/>
    </source>
</evidence>
<dbReference type="EMBL" id="FOFV01000012">
    <property type="protein sequence ID" value="SER85259.1"/>
    <property type="molecule type" value="Genomic_DNA"/>
</dbReference>
<feature type="transmembrane region" description="Helical" evidence="1">
    <location>
        <begin position="71"/>
        <end position="89"/>
    </location>
</feature>
<feature type="transmembrane region" description="Helical" evidence="1">
    <location>
        <begin position="109"/>
        <end position="132"/>
    </location>
</feature>
<keyword evidence="1" id="KW-0812">Transmembrane</keyword>
<accession>A0A1H9SLT9</accession>
<name>A0A1H9SLT9_9PSEU</name>
<dbReference type="RefSeq" id="WP_143091728.1">
    <property type="nucleotide sequence ID" value="NZ_FOFV01000012.1"/>
</dbReference>
<dbReference type="STRING" id="65499.SAMN04488000_112183"/>
<dbReference type="AlphaFoldDB" id="A0A1H9SLT9"/>
<gene>
    <name evidence="2" type="ORF">SAMN04488000_112183</name>
</gene>
<dbReference type="Proteomes" id="UP000199503">
    <property type="component" value="Unassembled WGS sequence"/>
</dbReference>
<evidence type="ECO:0000313" key="2">
    <source>
        <dbReference type="EMBL" id="SER85259.1"/>
    </source>
</evidence>
<evidence type="ECO:0000313" key="3">
    <source>
        <dbReference type="Proteomes" id="UP000199503"/>
    </source>
</evidence>
<organism evidence="2 3">
    <name type="scientific">Lentzea albida</name>
    <dbReference type="NCBI Taxonomy" id="65499"/>
    <lineage>
        <taxon>Bacteria</taxon>
        <taxon>Bacillati</taxon>
        <taxon>Actinomycetota</taxon>
        <taxon>Actinomycetes</taxon>
        <taxon>Pseudonocardiales</taxon>
        <taxon>Pseudonocardiaceae</taxon>
        <taxon>Lentzea</taxon>
    </lineage>
</organism>
<sequence>MRAAPARPKDEAPSRALKVFGSLLAPTTVLTALLFYFGVRHATFFCEWFGVHYSVLGLSAPDYLIRSADGMFVPLTVLSAAGLAALWGYRLLHSVLAPKMWRVLARRAVPVLVAFGLVFLLLGLSGLAVPLLLYEVPGLPGVCVALGVISFPLAERLHATVAGRHATGVVPVVQWTFTFVLASIGLFWAVNDYSAAVGEARGYEYQTKLGTMPRTVVFSTKDIAFHGPGVTMTACTAADSSYRFRYDGLVLVVQSGGQSLLLPREWNRRDGAALVLPRSNDVRLEFSRAEAERDGSC</sequence>
<reference evidence="3" key="1">
    <citation type="submission" date="2016-10" db="EMBL/GenBank/DDBJ databases">
        <authorList>
            <person name="Varghese N."/>
            <person name="Submissions S."/>
        </authorList>
    </citation>
    <scope>NUCLEOTIDE SEQUENCE [LARGE SCALE GENOMIC DNA]</scope>
    <source>
        <strain evidence="3">DSM 44437</strain>
    </source>
</reference>
<keyword evidence="1" id="KW-1133">Transmembrane helix</keyword>
<feature type="transmembrane region" description="Helical" evidence="1">
    <location>
        <begin position="166"/>
        <end position="190"/>
    </location>
</feature>